<dbReference type="Gene3D" id="1.10.287.1490">
    <property type="match status" value="1"/>
</dbReference>
<evidence type="ECO:0000313" key="3">
    <source>
        <dbReference type="Proteomes" id="UP000193719"/>
    </source>
</evidence>
<evidence type="ECO:0000256" key="1">
    <source>
        <dbReference type="SAM" id="Coils"/>
    </source>
</evidence>
<accession>A0A1Y1UVA3</accession>
<dbReference type="PANTHER" id="PTHR23313:SF0">
    <property type="entry name" value="TESTIS-EXPRESSED PROTEIN 9"/>
    <property type="match status" value="1"/>
</dbReference>
<dbReference type="EMBL" id="MCFH01000074">
    <property type="protein sequence ID" value="ORX41961.1"/>
    <property type="molecule type" value="Genomic_DNA"/>
</dbReference>
<keyword evidence="3" id="KW-1185">Reference proteome</keyword>
<evidence type="ECO:0008006" key="4">
    <source>
        <dbReference type="Google" id="ProtNLM"/>
    </source>
</evidence>
<reference evidence="2 3" key="2">
    <citation type="submission" date="2016-08" db="EMBL/GenBank/DDBJ databases">
        <title>Pervasive Adenine N6-methylation of Active Genes in Fungi.</title>
        <authorList>
            <consortium name="DOE Joint Genome Institute"/>
            <person name="Mondo S.J."/>
            <person name="Dannebaum R.O."/>
            <person name="Kuo R.C."/>
            <person name="Labutti K."/>
            <person name="Haridas S."/>
            <person name="Kuo A."/>
            <person name="Salamov A."/>
            <person name="Ahrendt S.R."/>
            <person name="Lipzen A."/>
            <person name="Sullivan W."/>
            <person name="Andreopoulos W.B."/>
            <person name="Clum A."/>
            <person name="Lindquist E."/>
            <person name="Daum C."/>
            <person name="Ramamoorthy G.K."/>
            <person name="Gryganskyi A."/>
            <person name="Culley D."/>
            <person name="Magnuson J.K."/>
            <person name="James T.Y."/>
            <person name="O'Malley M.A."/>
            <person name="Stajich J.E."/>
            <person name="Spatafora J.W."/>
            <person name="Visel A."/>
            <person name="Grigoriev I.V."/>
        </authorList>
    </citation>
    <scope>NUCLEOTIDE SEQUENCE [LARGE SCALE GENOMIC DNA]</scope>
    <source>
        <strain evidence="3">finn</strain>
    </source>
</reference>
<protein>
    <recommendedName>
        <fullName evidence="4">Testis-expressed sequence 9 protein</fullName>
    </recommendedName>
</protein>
<dbReference type="PANTHER" id="PTHR23313">
    <property type="entry name" value="TSEC1-RELATED"/>
    <property type="match status" value="1"/>
</dbReference>
<organism evidence="2 3">
    <name type="scientific">Piromyces finnis</name>
    <dbReference type="NCBI Taxonomy" id="1754191"/>
    <lineage>
        <taxon>Eukaryota</taxon>
        <taxon>Fungi</taxon>
        <taxon>Fungi incertae sedis</taxon>
        <taxon>Chytridiomycota</taxon>
        <taxon>Chytridiomycota incertae sedis</taxon>
        <taxon>Neocallimastigomycetes</taxon>
        <taxon>Neocallimastigales</taxon>
        <taxon>Neocallimastigaceae</taxon>
        <taxon>Piromyces</taxon>
    </lineage>
</organism>
<sequence length="227" mass="26533">MLKFDGQKSAKELIGLPGNVTENDIGLGATNRLLKAKLDILQKEFDKLLSERNDKSALTNNLEEKLRILDDEKIKISKTLVTLQSQIEKYKKDDEEYKKKKESYETEIANLKKEITKLKRSKKQNETDINSKDIKLNRTLDELEKYKAQVNSLTQEIKDLKENDRKSIEQLLMDNKQLEKQKAEILLAMKKQMQLINVLKKQKIHIEAAKLLQFTEEEFLKALNWSN</sequence>
<keyword evidence="1" id="KW-0175">Coiled coil</keyword>
<name>A0A1Y1UVA3_9FUNG</name>
<dbReference type="OrthoDB" id="269872at2759"/>
<dbReference type="Proteomes" id="UP000193719">
    <property type="component" value="Unassembled WGS sequence"/>
</dbReference>
<proteinExistence type="predicted"/>
<comment type="caution">
    <text evidence="2">The sequence shown here is derived from an EMBL/GenBank/DDBJ whole genome shotgun (WGS) entry which is preliminary data.</text>
</comment>
<feature type="coiled-coil region" evidence="1">
    <location>
        <begin position="80"/>
        <end position="195"/>
    </location>
</feature>
<gene>
    <name evidence="2" type="ORF">BCR36DRAFT_169181</name>
</gene>
<evidence type="ECO:0000313" key="2">
    <source>
        <dbReference type="EMBL" id="ORX41961.1"/>
    </source>
</evidence>
<reference evidence="2 3" key="1">
    <citation type="submission" date="2016-08" db="EMBL/GenBank/DDBJ databases">
        <title>Genomes of anaerobic fungi encode conserved fungal cellulosomes for biomass hydrolysis.</title>
        <authorList>
            <consortium name="DOE Joint Genome Institute"/>
            <person name="Haitjema C.H."/>
            <person name="Gilmore S.P."/>
            <person name="Henske J.K."/>
            <person name="Solomon K.V."/>
            <person name="De Groot R."/>
            <person name="Kuo A."/>
            <person name="Mondo S.J."/>
            <person name="Salamov A.A."/>
            <person name="Labutti K."/>
            <person name="Zhao Z."/>
            <person name="Chiniquy J."/>
            <person name="Barry K."/>
            <person name="Brewer H.M."/>
            <person name="Purvine S.O."/>
            <person name="Wright A.T."/>
            <person name="Boxma B."/>
            <person name="Van Alen T."/>
            <person name="Hackstein J.H."/>
            <person name="Baker S.E."/>
            <person name="Grigoriev I.V."/>
            <person name="O'Malley M.A."/>
        </authorList>
    </citation>
    <scope>NUCLEOTIDE SEQUENCE [LARGE SCALE GENOMIC DNA]</scope>
    <source>
        <strain evidence="3">finn</strain>
    </source>
</reference>
<dbReference type="AlphaFoldDB" id="A0A1Y1UVA3"/>